<evidence type="ECO:0000256" key="5">
    <source>
        <dbReference type="ARBA" id="ARBA00022729"/>
    </source>
</evidence>
<dbReference type="InterPro" id="IPR003137">
    <property type="entry name" value="PA_domain"/>
</dbReference>
<evidence type="ECO:0000313" key="19">
    <source>
        <dbReference type="EMBL" id="RVX16734.1"/>
    </source>
</evidence>
<evidence type="ECO:0000256" key="16">
    <source>
        <dbReference type="SAM" id="Phobius"/>
    </source>
</evidence>
<accession>A0A438K6A6</accession>
<evidence type="ECO:0000256" key="8">
    <source>
        <dbReference type="ARBA" id="ARBA00022927"/>
    </source>
</evidence>
<evidence type="ECO:0000259" key="18">
    <source>
        <dbReference type="PROSITE" id="PS50206"/>
    </source>
</evidence>
<dbReference type="FunFam" id="3.30.40.10:FF:000388">
    <property type="entry name" value="Putative RING zinc finger domain superfamily protein"/>
    <property type="match status" value="1"/>
</dbReference>
<keyword evidence="2" id="KW-0926">Vacuole</keyword>
<dbReference type="PANTHER" id="PTHR44542">
    <property type="entry name" value="THIOSULFATE SULFURTRANSFERASE 18"/>
    <property type="match status" value="1"/>
</dbReference>
<evidence type="ECO:0000313" key="20">
    <source>
        <dbReference type="Proteomes" id="UP000288805"/>
    </source>
</evidence>
<evidence type="ECO:0000256" key="15">
    <source>
        <dbReference type="PROSITE-ProRule" id="PRU00175"/>
    </source>
</evidence>
<keyword evidence="1" id="KW-0813">Transport</keyword>
<keyword evidence="4" id="KW-0479">Metal-binding</keyword>
<evidence type="ECO:0000256" key="2">
    <source>
        <dbReference type="ARBA" id="ARBA00022554"/>
    </source>
</evidence>
<keyword evidence="6 15" id="KW-0863">Zinc-finger</keyword>
<dbReference type="Pfam" id="PF02225">
    <property type="entry name" value="PA"/>
    <property type="match status" value="1"/>
</dbReference>
<reference evidence="19 20" key="1">
    <citation type="journal article" date="2018" name="PLoS Genet.">
        <title>Population sequencing reveals clonal diversity and ancestral inbreeding in the grapevine cultivar Chardonnay.</title>
        <authorList>
            <person name="Roach M.J."/>
            <person name="Johnson D.L."/>
            <person name="Bohlmann J."/>
            <person name="van Vuuren H.J."/>
            <person name="Jones S.J."/>
            <person name="Pretorius I.S."/>
            <person name="Schmidt S.A."/>
            <person name="Borneman A.R."/>
        </authorList>
    </citation>
    <scope>NUCLEOTIDE SEQUENCE [LARGE SCALE GENOMIC DNA]</scope>
    <source>
        <strain evidence="20">cv. Chardonnay</strain>
        <tissue evidence="19">Leaf</tissue>
    </source>
</reference>
<dbReference type="InterPro" id="IPR001841">
    <property type="entry name" value="Znf_RING"/>
</dbReference>
<dbReference type="GO" id="GO:0003824">
    <property type="term" value="F:catalytic activity"/>
    <property type="evidence" value="ECO:0007669"/>
    <property type="project" value="InterPro"/>
</dbReference>
<dbReference type="PANTHER" id="PTHR44542:SF14">
    <property type="entry name" value="PROTEIN HIGH ARSENIC CONTENT 1, MITOCHONDRIAL-RELATED"/>
    <property type="match status" value="1"/>
</dbReference>
<comment type="caution">
    <text evidence="19">The sequence shown here is derived from an EMBL/GenBank/DDBJ whole genome shotgun (WGS) entry which is preliminary data.</text>
</comment>
<dbReference type="InterPro" id="IPR001763">
    <property type="entry name" value="Rhodanese-like_dom"/>
</dbReference>
<dbReference type="Pfam" id="PF13639">
    <property type="entry name" value="zf-RING_2"/>
    <property type="match status" value="1"/>
</dbReference>
<dbReference type="CDD" id="cd00158">
    <property type="entry name" value="RHOD"/>
    <property type="match status" value="1"/>
</dbReference>
<dbReference type="InterPro" id="IPR046450">
    <property type="entry name" value="PA_dom_sf"/>
</dbReference>
<dbReference type="GO" id="GO:0015031">
    <property type="term" value="P:protein transport"/>
    <property type="evidence" value="ECO:0007669"/>
    <property type="project" value="UniProtKB-KW"/>
</dbReference>
<dbReference type="PROSITE" id="PS50089">
    <property type="entry name" value="ZF_RING_2"/>
    <property type="match status" value="1"/>
</dbReference>
<dbReference type="SUPFAM" id="SSF57850">
    <property type="entry name" value="RING/U-box"/>
    <property type="match status" value="1"/>
</dbReference>
<dbReference type="InterPro" id="IPR036873">
    <property type="entry name" value="Rhodanese-like_dom_sf"/>
</dbReference>
<evidence type="ECO:0000259" key="17">
    <source>
        <dbReference type="PROSITE" id="PS50089"/>
    </source>
</evidence>
<dbReference type="PROSITE" id="PS50206">
    <property type="entry name" value="RHODANESE_3"/>
    <property type="match status" value="1"/>
</dbReference>
<keyword evidence="3 16" id="KW-0812">Transmembrane</keyword>
<name>A0A438K6A6_VITVI</name>
<evidence type="ECO:0000256" key="1">
    <source>
        <dbReference type="ARBA" id="ARBA00022448"/>
    </source>
</evidence>
<dbReference type="CDD" id="cd02123">
    <property type="entry name" value="PA_C_RZF_like"/>
    <property type="match status" value="1"/>
</dbReference>
<dbReference type="SUPFAM" id="SSF52025">
    <property type="entry name" value="PA domain"/>
    <property type="match status" value="1"/>
</dbReference>
<dbReference type="InterPro" id="IPR013083">
    <property type="entry name" value="Znf_RING/FYVE/PHD"/>
</dbReference>
<evidence type="ECO:0000256" key="13">
    <source>
        <dbReference type="ARBA" id="ARBA00046288"/>
    </source>
</evidence>
<dbReference type="InterPro" id="IPR044744">
    <property type="entry name" value="ZNRF4/RNF13/RNF167_PA"/>
</dbReference>
<dbReference type="GO" id="GO:0032586">
    <property type="term" value="C:protein storage vacuole membrane"/>
    <property type="evidence" value="ECO:0007669"/>
    <property type="project" value="UniProtKB-SubCell"/>
</dbReference>
<evidence type="ECO:0000256" key="12">
    <source>
        <dbReference type="ARBA" id="ARBA00023180"/>
    </source>
</evidence>
<keyword evidence="10 16" id="KW-0472">Membrane</keyword>
<dbReference type="AlphaFoldDB" id="A0A438K6A6"/>
<dbReference type="GO" id="GO:0008270">
    <property type="term" value="F:zinc ion binding"/>
    <property type="evidence" value="ECO:0007669"/>
    <property type="project" value="UniProtKB-KW"/>
</dbReference>
<dbReference type="SUPFAM" id="SSF52821">
    <property type="entry name" value="Rhodanese/Cell cycle control phosphatase"/>
    <property type="match status" value="1"/>
</dbReference>
<dbReference type="InterPro" id="IPR044684">
    <property type="entry name" value="STR17/STR18/HARC1-like"/>
</dbReference>
<dbReference type="Gene3D" id="3.40.250.10">
    <property type="entry name" value="Rhodanese-like domain"/>
    <property type="match status" value="1"/>
</dbReference>
<keyword evidence="12" id="KW-0325">Glycoprotein</keyword>
<keyword evidence="5" id="KW-0732">Signal</keyword>
<evidence type="ECO:0000256" key="6">
    <source>
        <dbReference type="ARBA" id="ARBA00022771"/>
    </source>
</evidence>
<evidence type="ECO:0000256" key="4">
    <source>
        <dbReference type="ARBA" id="ARBA00022723"/>
    </source>
</evidence>
<gene>
    <name evidence="19" type="primary">RMR1_0</name>
    <name evidence="19" type="ORF">CK203_006003</name>
</gene>
<evidence type="ECO:0000256" key="14">
    <source>
        <dbReference type="ARBA" id="ARBA00060484"/>
    </source>
</evidence>
<dbReference type="FunFam" id="3.50.30.30:FF:000020">
    <property type="entry name" value="Receptor homology region transmembrane domain-and RING domain-containing protein 2"/>
    <property type="match status" value="1"/>
</dbReference>
<organism evidence="19 20">
    <name type="scientific">Vitis vinifera</name>
    <name type="common">Grape</name>
    <dbReference type="NCBI Taxonomy" id="29760"/>
    <lineage>
        <taxon>Eukaryota</taxon>
        <taxon>Viridiplantae</taxon>
        <taxon>Streptophyta</taxon>
        <taxon>Embryophyta</taxon>
        <taxon>Tracheophyta</taxon>
        <taxon>Spermatophyta</taxon>
        <taxon>Magnoliopsida</taxon>
        <taxon>eudicotyledons</taxon>
        <taxon>Gunneridae</taxon>
        <taxon>Pentapetalae</taxon>
        <taxon>rosids</taxon>
        <taxon>Vitales</taxon>
        <taxon>Vitaceae</taxon>
        <taxon>Viteae</taxon>
        <taxon>Vitis</taxon>
    </lineage>
</organism>
<keyword evidence="11" id="KW-1015">Disulfide bond</keyword>
<evidence type="ECO:0000256" key="11">
    <source>
        <dbReference type="ARBA" id="ARBA00023157"/>
    </source>
</evidence>
<keyword evidence="9 16" id="KW-1133">Transmembrane helix</keyword>
<feature type="transmembrane region" description="Helical" evidence="16">
    <location>
        <begin position="165"/>
        <end position="188"/>
    </location>
</feature>
<evidence type="ECO:0000256" key="9">
    <source>
        <dbReference type="ARBA" id="ARBA00022989"/>
    </source>
</evidence>
<proteinExistence type="predicted"/>
<keyword evidence="7" id="KW-0862">Zinc</keyword>
<keyword evidence="19" id="KW-0675">Receptor</keyword>
<sequence>MSTAAAKALAGILVFVSYSVRLTYAIVHLKSLSASFIDAPARFAVSVNSTGICGALHLADPLEACSSLLNRFRSQEIDTIKFALIIRGKCAFEDKVRNAQDAGFHAVIVYDDRDKGNLVSMIGNSQGIWVPAVFVSKAAGETLKIYAQGQEGECCIINPSFPESAWTVMVISFISLLVIATVVLTFFLTRNRRLNQRGTNPHRPSVDAKLVEVLPCFTFSQACECRVGDTCSICLEDYKDGERLRVLPCQHEFHASCVDSWLTKWGTFCPINLTAEFYTDVLISSFFCLLLFCSPATEFITADAHEAKDLIASGYRYLDVRMVEDFNEGHVDVESVFNIAYFIMTPEGRVKNPQFLEQVLSVCSKEDGLIVGCGTGGRSRLATVDLLNADFKHVRNMGGGYRSWHEAGLGVKKEA</sequence>
<dbReference type="EMBL" id="QGNW01000015">
    <property type="protein sequence ID" value="RVX16734.1"/>
    <property type="molecule type" value="Genomic_DNA"/>
</dbReference>
<dbReference type="Gene3D" id="3.50.30.30">
    <property type="match status" value="1"/>
</dbReference>
<evidence type="ECO:0000256" key="3">
    <source>
        <dbReference type="ARBA" id="ARBA00022692"/>
    </source>
</evidence>
<dbReference type="SMART" id="SM00450">
    <property type="entry name" value="RHOD"/>
    <property type="match status" value="1"/>
</dbReference>
<dbReference type="SMART" id="SM00184">
    <property type="entry name" value="RING"/>
    <property type="match status" value="1"/>
</dbReference>
<feature type="domain" description="RING-type" evidence="17">
    <location>
        <begin position="231"/>
        <end position="271"/>
    </location>
</feature>
<dbReference type="GO" id="GO:0012505">
    <property type="term" value="C:endomembrane system"/>
    <property type="evidence" value="ECO:0007669"/>
    <property type="project" value="UniProtKB-SubCell"/>
</dbReference>
<keyword evidence="8" id="KW-0653">Protein transport</keyword>
<dbReference type="Proteomes" id="UP000288805">
    <property type="component" value="Unassembled WGS sequence"/>
</dbReference>
<dbReference type="Gene3D" id="3.30.40.10">
    <property type="entry name" value="Zinc/RING finger domain, C3HC4 (zinc finger)"/>
    <property type="match status" value="1"/>
</dbReference>
<dbReference type="Pfam" id="PF00581">
    <property type="entry name" value="Rhodanese"/>
    <property type="match status" value="1"/>
</dbReference>
<feature type="domain" description="Rhodanese" evidence="18">
    <location>
        <begin position="311"/>
        <end position="413"/>
    </location>
</feature>
<comment type="subcellular location">
    <subcellularLocation>
        <location evidence="13">Endomembrane system</location>
        <topology evidence="13">Single-pass type I membrane protein</topology>
    </subcellularLocation>
    <subcellularLocation>
        <location evidence="14">Protein storage vacuole membrane</location>
    </subcellularLocation>
</comment>
<protein>
    <submittedName>
        <fullName evidence="19">Receptor-likey region, transmembrane domain-and RING domain-containing protein 1</fullName>
    </submittedName>
</protein>
<evidence type="ECO:0000256" key="10">
    <source>
        <dbReference type="ARBA" id="ARBA00023136"/>
    </source>
</evidence>
<evidence type="ECO:0000256" key="7">
    <source>
        <dbReference type="ARBA" id="ARBA00022833"/>
    </source>
</evidence>